<dbReference type="Gramene" id="OE9A110207T1">
    <property type="protein sequence ID" value="OE9A110207C1"/>
    <property type="gene ID" value="OE9A110207"/>
</dbReference>
<protein>
    <submittedName>
        <fullName evidence="1">Uncharacterized protein</fullName>
    </submittedName>
</protein>
<gene>
    <name evidence="1" type="ORF">OLEA9_A110207</name>
</gene>
<accession>A0A8S0U256</accession>
<organism evidence="1 2">
    <name type="scientific">Olea europaea subsp. europaea</name>
    <dbReference type="NCBI Taxonomy" id="158383"/>
    <lineage>
        <taxon>Eukaryota</taxon>
        <taxon>Viridiplantae</taxon>
        <taxon>Streptophyta</taxon>
        <taxon>Embryophyta</taxon>
        <taxon>Tracheophyta</taxon>
        <taxon>Spermatophyta</taxon>
        <taxon>Magnoliopsida</taxon>
        <taxon>eudicotyledons</taxon>
        <taxon>Gunneridae</taxon>
        <taxon>Pentapetalae</taxon>
        <taxon>asterids</taxon>
        <taxon>lamiids</taxon>
        <taxon>Lamiales</taxon>
        <taxon>Oleaceae</taxon>
        <taxon>Oleeae</taxon>
        <taxon>Olea</taxon>
    </lineage>
</organism>
<dbReference type="Proteomes" id="UP000594638">
    <property type="component" value="Unassembled WGS sequence"/>
</dbReference>
<proteinExistence type="predicted"/>
<dbReference type="AlphaFoldDB" id="A0A8S0U256"/>
<dbReference type="EMBL" id="CACTIH010007339">
    <property type="protein sequence ID" value="CAA3010306.1"/>
    <property type="molecule type" value="Genomic_DNA"/>
</dbReference>
<keyword evidence="2" id="KW-1185">Reference proteome</keyword>
<comment type="caution">
    <text evidence="1">The sequence shown here is derived from an EMBL/GenBank/DDBJ whole genome shotgun (WGS) entry which is preliminary data.</text>
</comment>
<sequence>MKYVGLRIGGPGIGPDLIAKAVKEGPGKVNCNGLLYQEAFVNKEDLGGWLGVGGKGRGLSSVEAIYGTETVVRRSYNHSVLPEDSILAWSDVDCIFASLHMSRP</sequence>
<evidence type="ECO:0000313" key="1">
    <source>
        <dbReference type="EMBL" id="CAA3010306.1"/>
    </source>
</evidence>
<reference evidence="1 2" key="1">
    <citation type="submission" date="2019-12" db="EMBL/GenBank/DDBJ databases">
        <authorList>
            <person name="Alioto T."/>
            <person name="Alioto T."/>
            <person name="Gomez Garrido J."/>
        </authorList>
    </citation>
    <scope>NUCLEOTIDE SEQUENCE [LARGE SCALE GENOMIC DNA]</scope>
</reference>
<evidence type="ECO:0000313" key="2">
    <source>
        <dbReference type="Proteomes" id="UP000594638"/>
    </source>
</evidence>
<name>A0A8S0U256_OLEEU</name>